<dbReference type="RefSeq" id="WP_250860132.1">
    <property type="nucleotide sequence ID" value="NZ_JAGSOJ010000003.1"/>
</dbReference>
<dbReference type="InterPro" id="IPR003760">
    <property type="entry name" value="PnrA-like"/>
</dbReference>
<reference evidence="3" key="2">
    <citation type="submission" date="2021-04" db="EMBL/GenBank/DDBJ databases">
        <authorList>
            <person name="Dong X."/>
        </authorList>
    </citation>
    <scope>NUCLEOTIDE SEQUENCE</scope>
    <source>
        <strain evidence="3">ZWT</strain>
    </source>
</reference>
<keyword evidence="4" id="KW-1185">Reference proteome</keyword>
<dbReference type="AlphaFoldDB" id="A0A9J6P320"/>
<dbReference type="PANTHER" id="PTHR43208">
    <property type="entry name" value="ABC TRANSPORTER SUBSTRATE-BINDING PROTEIN"/>
    <property type="match status" value="1"/>
</dbReference>
<protein>
    <submittedName>
        <fullName evidence="3">BMP family ABC transporter substrate-binding protein</fullName>
    </submittedName>
</protein>
<dbReference type="EMBL" id="JAGSOJ010000003">
    <property type="protein sequence ID" value="MCM1991023.1"/>
    <property type="molecule type" value="Genomic_DNA"/>
</dbReference>
<evidence type="ECO:0000259" key="2">
    <source>
        <dbReference type="Pfam" id="PF02608"/>
    </source>
</evidence>
<dbReference type="GO" id="GO:0005886">
    <property type="term" value="C:plasma membrane"/>
    <property type="evidence" value="ECO:0007669"/>
    <property type="project" value="InterPro"/>
</dbReference>
<dbReference type="PANTHER" id="PTHR43208:SF1">
    <property type="entry name" value="ABC TRANSPORTER SUBSTRATE-BINDING PROTEIN"/>
    <property type="match status" value="1"/>
</dbReference>
<comment type="caution">
    <text evidence="3">The sequence shown here is derived from an EMBL/GenBank/DDBJ whole genome shotgun (WGS) entry which is preliminary data.</text>
</comment>
<accession>A0A9J6P320</accession>
<evidence type="ECO:0000256" key="1">
    <source>
        <dbReference type="ARBA" id="ARBA00022729"/>
    </source>
</evidence>
<gene>
    <name evidence="3" type="ORF">KDK92_14925</name>
</gene>
<sequence length="642" mass="75251">MAKQFMEINNNVFEEYASAMKKARNEQLRGRSKGEEGYLQSLDRIIKDKDIVAEVPLGIKSIPIKKILGTYYYTRSRDFSSGFLPLKEQNTEFAEKWKSLCKSHLEEGIRDPIKVYEFMNKYYVMEGNKRVSVLKYFDGYSIEGNVTRLIPKKDETDRENKLYYEFLDFSNKTGIYDIWFEKRIFFRELLTYLEEYRPDPLEGRDKFEHFYKKFYIPFRIAYKDLGGDQLKITTGDAILEYIRTYGLSNEFKFERRERVKKLFEELLLAQDVTKVEIQTEPFEVFRGNVITSLTNLVTSTKKLNVAFLYEKDIDSSAWAYTHEKGRRFAQNILSDKINTCYFDNIPIDDNKAYEKIKEIAEKEFDIIFTTSQKNLRATLRAALKYEDIKFFCCSPVQAFKNMSTYFGRSHEAMYLLGMIAGTMTKSNVIGCIEQYSRTSVITGINAFALGVKSVNDSAKINVIWTDDYENVEKKMNDINQLAEVGADLVLKRGVAEGWMSGRNIALYPIECDKELKYTFGEYLCTIKWDWGKFYEKVLRNITNGSWKGIFSTESKRVSFMWGMDSGIIDIRYPKNRMSFQVSRTIKLVRQAIIDNKMHTFEGPIFDNENVLRVGENDYASYNKMLYMDWFVENVTGEIPKKY</sequence>
<feature type="domain" description="ABC transporter substrate-binding protein PnrA-like" evidence="2">
    <location>
        <begin position="303"/>
        <end position="592"/>
    </location>
</feature>
<reference evidence="3" key="1">
    <citation type="journal article" date="2021" name="mSystems">
        <title>Bacteria and Archaea Synergistically Convert Glycine Betaine to Biogenic Methane in the Formosa Cold Seep of the South China Sea.</title>
        <authorList>
            <person name="Li L."/>
            <person name="Zhang W."/>
            <person name="Zhang S."/>
            <person name="Song L."/>
            <person name="Sun Q."/>
            <person name="Zhang H."/>
            <person name="Xiang H."/>
            <person name="Dong X."/>
        </authorList>
    </citation>
    <scope>NUCLEOTIDE SEQUENCE</scope>
    <source>
        <strain evidence="3">ZWT</strain>
    </source>
</reference>
<dbReference type="InterPro" id="IPR052910">
    <property type="entry name" value="ABC-Purine-Binding"/>
</dbReference>
<keyword evidence="1" id="KW-0732">Signal</keyword>
<dbReference type="Proteomes" id="UP001056429">
    <property type="component" value="Unassembled WGS sequence"/>
</dbReference>
<dbReference type="Gene3D" id="3.40.50.2300">
    <property type="match status" value="2"/>
</dbReference>
<name>A0A9J6P320_9CLOT</name>
<proteinExistence type="predicted"/>
<evidence type="ECO:0000313" key="3">
    <source>
        <dbReference type="EMBL" id="MCM1991023.1"/>
    </source>
</evidence>
<organism evidence="3 4">
    <name type="scientific">Oceanirhabdus seepicola</name>
    <dbReference type="NCBI Taxonomy" id="2828781"/>
    <lineage>
        <taxon>Bacteria</taxon>
        <taxon>Bacillati</taxon>
        <taxon>Bacillota</taxon>
        <taxon>Clostridia</taxon>
        <taxon>Eubacteriales</taxon>
        <taxon>Clostridiaceae</taxon>
        <taxon>Oceanirhabdus</taxon>
    </lineage>
</organism>
<dbReference type="Pfam" id="PF02608">
    <property type="entry name" value="Bmp"/>
    <property type="match status" value="1"/>
</dbReference>
<evidence type="ECO:0000313" key="4">
    <source>
        <dbReference type="Proteomes" id="UP001056429"/>
    </source>
</evidence>